<evidence type="ECO:0000313" key="2">
    <source>
        <dbReference type="Proteomes" id="UP001295420"/>
    </source>
</evidence>
<gene>
    <name evidence="1" type="ORF">THF1D04_280023</name>
</gene>
<dbReference type="EMBL" id="CAKMTQ010000021">
    <property type="protein sequence ID" value="CAH1530328.1"/>
    <property type="molecule type" value="Genomic_DNA"/>
</dbReference>
<dbReference type="AlphaFoldDB" id="A0AAU9Q7Y4"/>
<accession>A0AAU9Q7Y4</accession>
<evidence type="ECO:0000313" key="1">
    <source>
        <dbReference type="EMBL" id="CAH1530328.1"/>
    </source>
</evidence>
<evidence type="ECO:0008006" key="3">
    <source>
        <dbReference type="Google" id="ProtNLM"/>
    </source>
</evidence>
<protein>
    <recommendedName>
        <fullName evidence="3">ATP-binding protein</fullName>
    </recommendedName>
</protein>
<proteinExistence type="predicted"/>
<dbReference type="RefSeq" id="WP_409403512.1">
    <property type="nucleotide sequence ID" value="NZ_CAKMTQ010000021.1"/>
</dbReference>
<dbReference type="Proteomes" id="UP001295420">
    <property type="component" value="Unassembled WGS sequence"/>
</dbReference>
<reference evidence="1" key="1">
    <citation type="submission" date="2022-01" db="EMBL/GenBank/DDBJ databases">
        <authorList>
            <person name="Lagorce A."/>
        </authorList>
    </citation>
    <scope>NUCLEOTIDE SEQUENCE</scope>
    <source>
        <strain evidence="1">Th15_F1_D04</strain>
    </source>
</reference>
<sequence length="371" mass="42259">MKKFKNKTRSYWPILSTKRFQKRIKRQRVSLEKANGGMGSNSNECLAVAPTFIDIYKPKNHTAFIAFKKDLEIKARQAAEKLNESKNRRAFLKICFRNTTHITAAAGLLMVATVDYIKAKYPKLEFKVTRPPNRRVGLQMENQNLVDSVLVHIGFYDLIGHGHIKRRCDAKTVTCWSYAYGDDASGEIAAKLIQNLSQFGIKTNKLYRSCFEAVANACEHAYTDKVTRDNPFILKRWWFFVGVLNDKITVLICDLGHGIPKTLEVTQDENMLTKLWNKLKLPSKPTTDCTLIHASTMVKETRTKEVYRGKGGADVKTFVDETEHSSLIIFSNRGTYRYAGQDRPSKAYDNHSSVGGTIIEWTIPYTNSEPK</sequence>
<organism evidence="1 2">
    <name type="scientific">Vibrio owensii</name>
    <dbReference type="NCBI Taxonomy" id="696485"/>
    <lineage>
        <taxon>Bacteria</taxon>
        <taxon>Pseudomonadati</taxon>
        <taxon>Pseudomonadota</taxon>
        <taxon>Gammaproteobacteria</taxon>
        <taxon>Vibrionales</taxon>
        <taxon>Vibrionaceae</taxon>
        <taxon>Vibrio</taxon>
    </lineage>
</organism>
<comment type="caution">
    <text evidence="1">The sequence shown here is derived from an EMBL/GenBank/DDBJ whole genome shotgun (WGS) entry which is preliminary data.</text>
</comment>
<name>A0AAU9Q7Y4_9VIBR</name>